<proteinExistence type="predicted"/>
<protein>
    <submittedName>
        <fullName evidence="1">Uncharacterized protein</fullName>
    </submittedName>
</protein>
<comment type="caution">
    <text evidence="1">The sequence shown here is derived from an EMBL/GenBank/DDBJ whole genome shotgun (WGS) entry which is preliminary data.</text>
</comment>
<dbReference type="Proteomes" id="UP000604475">
    <property type="component" value="Unassembled WGS sequence"/>
</dbReference>
<organism evidence="1 2">
    <name type="scientific">Frankia nepalensis</name>
    <dbReference type="NCBI Taxonomy" id="1836974"/>
    <lineage>
        <taxon>Bacteria</taxon>
        <taxon>Bacillati</taxon>
        <taxon>Actinomycetota</taxon>
        <taxon>Actinomycetes</taxon>
        <taxon>Frankiales</taxon>
        <taxon>Frankiaceae</taxon>
        <taxon>Frankia</taxon>
    </lineage>
</organism>
<name>A0A937RTV3_9ACTN</name>
<accession>A0A937RTV3</accession>
<dbReference type="RefSeq" id="WP_203004295.1">
    <property type="nucleotide sequence ID" value="NZ_JADWYU010000214.1"/>
</dbReference>
<evidence type="ECO:0000313" key="2">
    <source>
        <dbReference type="Proteomes" id="UP000604475"/>
    </source>
</evidence>
<keyword evidence="2" id="KW-1185">Reference proteome</keyword>
<gene>
    <name evidence="1" type="ORF">I7412_37185</name>
</gene>
<dbReference type="AlphaFoldDB" id="A0A937RTV3"/>
<dbReference type="EMBL" id="JAEACQ010000346">
    <property type="protein sequence ID" value="MBL7632693.1"/>
    <property type="molecule type" value="Genomic_DNA"/>
</dbReference>
<evidence type="ECO:0000313" key="1">
    <source>
        <dbReference type="EMBL" id="MBL7632693.1"/>
    </source>
</evidence>
<reference evidence="1" key="1">
    <citation type="submission" date="2020-12" db="EMBL/GenBank/DDBJ databases">
        <title>Genomic characterization of non-nitrogen-fixing Frankia strains.</title>
        <authorList>
            <person name="Carlos-Shanley C."/>
            <person name="Guerra T."/>
            <person name="Hahn D."/>
        </authorList>
    </citation>
    <scope>NUCLEOTIDE SEQUENCE</scope>
    <source>
        <strain evidence="1">CN6</strain>
    </source>
</reference>
<sequence length="187" mass="20309">MSGATVSLVVAVVGVCGTLASAIFSQQLSQRARLKELEHAESQRLAEREAADNQRKLDQLRDCYIQLNANDRSYRDAMLAYAHALKAGSRGEAEAAEVATARRAQRDSRAEAQMIASDKVLRSEGQVNAQLTAAYGCLKRIERLSDASARVPLLEEVHGLLGGVIQLLSRMRSIMREELGVTDGSPS</sequence>